<dbReference type="Pfam" id="PF13417">
    <property type="entry name" value="GST_N_3"/>
    <property type="match status" value="1"/>
</dbReference>
<dbReference type="PROSITE" id="PS50404">
    <property type="entry name" value="GST_NTER"/>
    <property type="match status" value="1"/>
</dbReference>
<dbReference type="SUPFAM" id="SSF47616">
    <property type="entry name" value="GST C-terminal domain-like"/>
    <property type="match status" value="1"/>
</dbReference>
<dbReference type="Pfam" id="PF00043">
    <property type="entry name" value="GST_C"/>
    <property type="match status" value="1"/>
</dbReference>
<dbReference type="GO" id="GO:0016740">
    <property type="term" value="F:transferase activity"/>
    <property type="evidence" value="ECO:0007669"/>
    <property type="project" value="UniProtKB-KW"/>
</dbReference>
<dbReference type="KEGG" id="pacr:FXN63_19850"/>
<dbReference type="Gene3D" id="1.20.1050.10">
    <property type="match status" value="1"/>
</dbReference>
<dbReference type="InterPro" id="IPR036249">
    <property type="entry name" value="Thioredoxin-like_sf"/>
</dbReference>
<evidence type="ECO:0000259" key="1">
    <source>
        <dbReference type="PROSITE" id="PS50404"/>
    </source>
</evidence>
<dbReference type="PANTHER" id="PTHR44051:SF8">
    <property type="entry name" value="GLUTATHIONE S-TRANSFERASE GSTA"/>
    <property type="match status" value="1"/>
</dbReference>
<gene>
    <name evidence="2" type="ORF">FXN63_19850</name>
</gene>
<name>A0A5C0AZG8_9BURK</name>
<dbReference type="SUPFAM" id="SSF52833">
    <property type="entry name" value="Thioredoxin-like"/>
    <property type="match status" value="1"/>
</dbReference>
<dbReference type="InterPro" id="IPR036282">
    <property type="entry name" value="Glutathione-S-Trfase_C_sf"/>
</dbReference>
<dbReference type="EMBL" id="CP043046">
    <property type="protein sequence ID" value="QEI07839.1"/>
    <property type="molecule type" value="Genomic_DNA"/>
</dbReference>
<dbReference type="Proteomes" id="UP000325161">
    <property type="component" value="Chromosome"/>
</dbReference>
<keyword evidence="2" id="KW-0808">Transferase</keyword>
<dbReference type="CDD" id="cd03207">
    <property type="entry name" value="GST_C_8"/>
    <property type="match status" value="1"/>
</dbReference>
<keyword evidence="3" id="KW-1185">Reference proteome</keyword>
<proteinExistence type="predicted"/>
<sequence>MLTVFHSPQSRSTSVIALLNALDAIDQVKIEIVTITRQDGTGARDPRNPHPDGKVPLLMDGEAAIWERSAIFQYLADRFPQAGLNVPVGHPLRGTYLSWLAWYGGVMEPVMVLEAAELQHPFITGTFRSSTEMKARLAQALTEQPFLVGERPTAADLLLHSPFAWFGKPGVPAIDAWVDRCMALPGAAYAKAFDEEHALA</sequence>
<evidence type="ECO:0000313" key="3">
    <source>
        <dbReference type="Proteomes" id="UP000325161"/>
    </source>
</evidence>
<protein>
    <submittedName>
        <fullName evidence="2">Glutathione S-transferase family protein</fullName>
    </submittedName>
</protein>
<dbReference type="AlphaFoldDB" id="A0A5C0AZG8"/>
<dbReference type="Gene3D" id="3.40.30.10">
    <property type="entry name" value="Glutaredoxin"/>
    <property type="match status" value="1"/>
</dbReference>
<evidence type="ECO:0000313" key="2">
    <source>
        <dbReference type="EMBL" id="QEI07839.1"/>
    </source>
</evidence>
<dbReference type="OrthoDB" id="3828095at2"/>
<dbReference type="InterPro" id="IPR004046">
    <property type="entry name" value="GST_C"/>
</dbReference>
<accession>A0A5C0AZG8</accession>
<reference evidence="2 3" key="1">
    <citation type="submission" date="2019-08" db="EMBL/GenBank/DDBJ databases">
        <title>Amphibian skin-associated Pigmentiphaga: genome sequence and occurrence across geography and hosts.</title>
        <authorList>
            <person name="Bletz M.C."/>
            <person name="Bunk B."/>
            <person name="Sproeer C."/>
            <person name="Biwer P."/>
            <person name="Reiter S."/>
            <person name="Rabemananjara F.C.E."/>
            <person name="Schulz S."/>
            <person name="Overmann J."/>
            <person name="Vences M."/>
        </authorList>
    </citation>
    <scope>NUCLEOTIDE SEQUENCE [LARGE SCALE GENOMIC DNA]</scope>
    <source>
        <strain evidence="2 3">Mada1488</strain>
    </source>
</reference>
<feature type="domain" description="GST N-terminal" evidence="1">
    <location>
        <begin position="1"/>
        <end position="83"/>
    </location>
</feature>
<dbReference type="RefSeq" id="WP_148816886.1">
    <property type="nucleotide sequence ID" value="NZ_CP043046.1"/>
</dbReference>
<organism evidence="2 3">
    <name type="scientific">Pigmentiphaga aceris</name>
    <dbReference type="NCBI Taxonomy" id="1940612"/>
    <lineage>
        <taxon>Bacteria</taxon>
        <taxon>Pseudomonadati</taxon>
        <taxon>Pseudomonadota</taxon>
        <taxon>Betaproteobacteria</taxon>
        <taxon>Burkholderiales</taxon>
        <taxon>Alcaligenaceae</taxon>
        <taxon>Pigmentiphaga</taxon>
    </lineage>
</organism>
<dbReference type="InterPro" id="IPR004045">
    <property type="entry name" value="Glutathione_S-Trfase_N"/>
</dbReference>
<dbReference type="PANTHER" id="PTHR44051">
    <property type="entry name" value="GLUTATHIONE S-TRANSFERASE-RELATED"/>
    <property type="match status" value="1"/>
</dbReference>